<dbReference type="EMBL" id="ML978186">
    <property type="protein sequence ID" value="KAF2030887.1"/>
    <property type="molecule type" value="Genomic_DNA"/>
</dbReference>
<accession>A0A9P4LNP0</accession>
<keyword evidence="2" id="KW-1185">Reference proteome</keyword>
<organism evidence="1 2">
    <name type="scientific">Setomelanomma holmii</name>
    <dbReference type="NCBI Taxonomy" id="210430"/>
    <lineage>
        <taxon>Eukaryota</taxon>
        <taxon>Fungi</taxon>
        <taxon>Dikarya</taxon>
        <taxon>Ascomycota</taxon>
        <taxon>Pezizomycotina</taxon>
        <taxon>Dothideomycetes</taxon>
        <taxon>Pleosporomycetidae</taxon>
        <taxon>Pleosporales</taxon>
        <taxon>Pleosporineae</taxon>
        <taxon>Phaeosphaeriaceae</taxon>
        <taxon>Setomelanomma</taxon>
    </lineage>
</organism>
<dbReference type="Proteomes" id="UP000799777">
    <property type="component" value="Unassembled WGS sequence"/>
</dbReference>
<comment type="caution">
    <text evidence="1">The sequence shown here is derived from an EMBL/GenBank/DDBJ whole genome shotgun (WGS) entry which is preliminary data.</text>
</comment>
<sequence length="318" mass="36307">MSNAVVTPINFLRYILALQKSPKRVRRVDDHLDLYGAHPPDVPFGLYPMKESEVYDEAFYQSCLETLTEVCDSPNPTDWGRDLSRYIQCCIGECLAFLLLVLPDLKSLALSDQFIRESPRLWRLLRRSRQIPLEPFEEDPKDFRRLCTWLSTVFTNSASKIQRMDIVNTGIFKDTLGLKLKAFPSLTHLTVSAPDIIFKPIRSSQNPTYDLSRPENVLPASAQSIHLQVGTFAHERQYLLQWLDAIANDKEVLPNLNRVLLDFNATLAEAQRDFAAYRFGHHRGFAIGLNIAENQNALSADFASLGVTTEMEFRRTTK</sequence>
<dbReference type="AlphaFoldDB" id="A0A9P4LNP0"/>
<protein>
    <submittedName>
        <fullName evidence="1">Uncharacterized protein</fullName>
    </submittedName>
</protein>
<evidence type="ECO:0000313" key="1">
    <source>
        <dbReference type="EMBL" id="KAF2030887.1"/>
    </source>
</evidence>
<evidence type="ECO:0000313" key="2">
    <source>
        <dbReference type="Proteomes" id="UP000799777"/>
    </source>
</evidence>
<proteinExistence type="predicted"/>
<name>A0A9P4LNP0_9PLEO</name>
<gene>
    <name evidence="1" type="ORF">EK21DRAFT_88602</name>
</gene>
<reference evidence="1" key="1">
    <citation type="journal article" date="2020" name="Stud. Mycol.">
        <title>101 Dothideomycetes genomes: a test case for predicting lifestyles and emergence of pathogens.</title>
        <authorList>
            <person name="Haridas S."/>
            <person name="Albert R."/>
            <person name="Binder M."/>
            <person name="Bloem J."/>
            <person name="Labutti K."/>
            <person name="Salamov A."/>
            <person name="Andreopoulos B."/>
            <person name="Baker S."/>
            <person name="Barry K."/>
            <person name="Bills G."/>
            <person name="Bluhm B."/>
            <person name="Cannon C."/>
            <person name="Castanera R."/>
            <person name="Culley D."/>
            <person name="Daum C."/>
            <person name="Ezra D."/>
            <person name="Gonzalez J."/>
            <person name="Henrissat B."/>
            <person name="Kuo A."/>
            <person name="Liang C."/>
            <person name="Lipzen A."/>
            <person name="Lutzoni F."/>
            <person name="Magnuson J."/>
            <person name="Mondo S."/>
            <person name="Nolan M."/>
            <person name="Ohm R."/>
            <person name="Pangilinan J."/>
            <person name="Park H.-J."/>
            <person name="Ramirez L."/>
            <person name="Alfaro M."/>
            <person name="Sun H."/>
            <person name="Tritt A."/>
            <person name="Yoshinaga Y."/>
            <person name="Zwiers L.-H."/>
            <person name="Turgeon B."/>
            <person name="Goodwin S."/>
            <person name="Spatafora J."/>
            <person name="Crous P."/>
            <person name="Grigoriev I."/>
        </authorList>
    </citation>
    <scope>NUCLEOTIDE SEQUENCE</scope>
    <source>
        <strain evidence="1">CBS 110217</strain>
    </source>
</reference>